<dbReference type="AlphaFoldDB" id="A0A6U3EL37"/>
<accession>A0A6U3EL37</accession>
<gene>
    <name evidence="1" type="ORF">LGLO00237_LOCUS3816</name>
</gene>
<dbReference type="EMBL" id="HBIV01005337">
    <property type="protein sequence ID" value="CAE0649707.1"/>
    <property type="molecule type" value="Transcribed_RNA"/>
</dbReference>
<proteinExistence type="predicted"/>
<organism evidence="1">
    <name type="scientific">Lotharella globosa</name>
    <dbReference type="NCBI Taxonomy" id="91324"/>
    <lineage>
        <taxon>Eukaryota</taxon>
        <taxon>Sar</taxon>
        <taxon>Rhizaria</taxon>
        <taxon>Cercozoa</taxon>
        <taxon>Chlorarachniophyceae</taxon>
        <taxon>Lotharella</taxon>
    </lineage>
</organism>
<name>A0A6U3EL37_9EUKA</name>
<evidence type="ECO:0000313" key="1">
    <source>
        <dbReference type="EMBL" id="CAE0649707.1"/>
    </source>
</evidence>
<reference evidence="1" key="1">
    <citation type="submission" date="2021-01" db="EMBL/GenBank/DDBJ databases">
        <authorList>
            <person name="Corre E."/>
            <person name="Pelletier E."/>
            <person name="Niang G."/>
            <person name="Scheremetjew M."/>
            <person name="Finn R."/>
            <person name="Kale V."/>
            <person name="Holt S."/>
            <person name="Cochrane G."/>
            <person name="Meng A."/>
            <person name="Brown T."/>
            <person name="Cohen L."/>
        </authorList>
    </citation>
    <scope>NUCLEOTIDE SEQUENCE</scope>
    <source>
        <strain evidence="1">CCCM811</strain>
    </source>
</reference>
<dbReference type="Pfam" id="PF16672">
    <property type="entry name" value="LAMTOR5"/>
    <property type="match status" value="1"/>
</dbReference>
<protein>
    <submittedName>
        <fullName evidence="1">Uncharacterized protein</fullName>
    </submittedName>
</protein>
<dbReference type="GO" id="GO:0071986">
    <property type="term" value="C:Ragulator complex"/>
    <property type="evidence" value="ECO:0007669"/>
    <property type="project" value="InterPro"/>
</dbReference>
<dbReference type="Gene3D" id="3.30.450.30">
    <property type="entry name" value="Dynein light chain 2a, cytoplasmic"/>
    <property type="match status" value="1"/>
</dbReference>
<dbReference type="InterPro" id="IPR024135">
    <property type="entry name" value="LAMTOR5"/>
</dbReference>
<sequence>MESKAPKEDPFTVALERSSAEKGVLGVVTADANGLCVGATGDMRFQAAAGHVCEVRRRFANLAGDNDVSVQIETTKSNITIFRKDGFTFGVLSKNQSKAEK</sequence>